<comment type="caution">
    <text evidence="2">The sequence shown here is derived from an EMBL/GenBank/DDBJ whole genome shotgun (WGS) entry which is preliminary data.</text>
</comment>
<dbReference type="GO" id="GO:0003824">
    <property type="term" value="F:catalytic activity"/>
    <property type="evidence" value="ECO:0007669"/>
    <property type="project" value="InterPro"/>
</dbReference>
<sequence>MWAAGCGGVGAALSDVVARHESLRTVFPAVEGTPRQVVVPVERAEFGWQVVDASGWSPASLGQAVEAAVRYSFDLAVEIPLRARLFRVAEDEHVLVAVVHHIAADGWSITPLVRDLSVAYAARCGGGPRGGIRCRCSTPITRCGSASSWVSLMIPIV</sequence>
<dbReference type="InterPro" id="IPR023213">
    <property type="entry name" value="CAT-like_dom_sf"/>
</dbReference>
<dbReference type="InterPro" id="IPR001242">
    <property type="entry name" value="Condensation_dom"/>
</dbReference>
<organism evidence="2">
    <name type="scientific">Mycobacterium xenopi 4042</name>
    <dbReference type="NCBI Taxonomy" id="1299334"/>
    <lineage>
        <taxon>Bacteria</taxon>
        <taxon>Bacillati</taxon>
        <taxon>Actinomycetota</taxon>
        <taxon>Actinomycetes</taxon>
        <taxon>Mycobacteriales</taxon>
        <taxon>Mycobacteriaceae</taxon>
        <taxon>Mycobacterium</taxon>
    </lineage>
</organism>
<dbReference type="GO" id="GO:0031177">
    <property type="term" value="F:phosphopantetheine binding"/>
    <property type="evidence" value="ECO:0007669"/>
    <property type="project" value="TreeGrafter"/>
</dbReference>
<proteinExistence type="predicted"/>
<dbReference type="SUPFAM" id="SSF52777">
    <property type="entry name" value="CoA-dependent acyltransferases"/>
    <property type="match status" value="1"/>
</dbReference>
<dbReference type="EMBL" id="JAOB01000092">
    <property type="protein sequence ID" value="EUA07775.1"/>
    <property type="molecule type" value="Genomic_DNA"/>
</dbReference>
<evidence type="ECO:0000259" key="1">
    <source>
        <dbReference type="Pfam" id="PF00668"/>
    </source>
</evidence>
<dbReference type="GO" id="GO:0044550">
    <property type="term" value="P:secondary metabolite biosynthetic process"/>
    <property type="evidence" value="ECO:0007669"/>
    <property type="project" value="TreeGrafter"/>
</dbReference>
<feature type="domain" description="Condensation" evidence="1">
    <location>
        <begin position="11"/>
        <end position="124"/>
    </location>
</feature>
<dbReference type="PANTHER" id="PTHR45527">
    <property type="entry name" value="NONRIBOSOMAL PEPTIDE SYNTHETASE"/>
    <property type="match status" value="1"/>
</dbReference>
<dbReference type="PANTHER" id="PTHR45527:SF1">
    <property type="entry name" value="FATTY ACID SYNTHASE"/>
    <property type="match status" value="1"/>
</dbReference>
<dbReference type="PATRIC" id="fig|1299334.3.peg.9657"/>
<dbReference type="Pfam" id="PF00668">
    <property type="entry name" value="Condensation"/>
    <property type="match status" value="1"/>
</dbReference>
<accession>X7YN39</accession>
<dbReference type="AlphaFoldDB" id="X7YN39"/>
<name>X7YN39_MYCXE</name>
<dbReference type="GO" id="GO:0005829">
    <property type="term" value="C:cytosol"/>
    <property type="evidence" value="ECO:0007669"/>
    <property type="project" value="TreeGrafter"/>
</dbReference>
<reference evidence="2" key="1">
    <citation type="submission" date="2014-01" db="EMBL/GenBank/DDBJ databases">
        <authorList>
            <person name="Brown-Elliot B."/>
            <person name="Wallace R."/>
            <person name="Lenaerts A."/>
            <person name="Ordway D."/>
            <person name="DeGroote M.A."/>
            <person name="Parker T."/>
            <person name="Sizemore C."/>
            <person name="Tallon L.J."/>
            <person name="Sadzewicz L.K."/>
            <person name="Sengamalay N."/>
            <person name="Fraser C.M."/>
            <person name="Hine E."/>
            <person name="Shefchek K.A."/>
            <person name="Das S.P."/>
            <person name="Tettelin H."/>
        </authorList>
    </citation>
    <scope>NUCLEOTIDE SEQUENCE [LARGE SCALE GENOMIC DNA]</scope>
    <source>
        <strain evidence="2">4042</strain>
    </source>
</reference>
<evidence type="ECO:0000313" key="2">
    <source>
        <dbReference type="EMBL" id="EUA07775.1"/>
    </source>
</evidence>
<gene>
    <name evidence="2" type="ORF">I553_9115</name>
</gene>
<dbReference type="GO" id="GO:0043041">
    <property type="term" value="P:amino acid activation for nonribosomal peptide biosynthetic process"/>
    <property type="evidence" value="ECO:0007669"/>
    <property type="project" value="TreeGrafter"/>
</dbReference>
<protein>
    <submittedName>
        <fullName evidence="2">Condensation domain protein</fullName>
    </submittedName>
</protein>
<dbReference type="GO" id="GO:0008610">
    <property type="term" value="P:lipid biosynthetic process"/>
    <property type="evidence" value="ECO:0007669"/>
    <property type="project" value="UniProtKB-ARBA"/>
</dbReference>
<dbReference type="Gene3D" id="3.30.559.10">
    <property type="entry name" value="Chloramphenicol acetyltransferase-like domain"/>
    <property type="match status" value="1"/>
</dbReference>